<comment type="function">
    <text evidence="10">Endonuclease that specifically degrades the RNA of RNA-DNA hybrids.</text>
</comment>
<dbReference type="Gene3D" id="3.30.420.10">
    <property type="entry name" value="Ribonuclease H-like superfamily/Ribonuclease H"/>
    <property type="match status" value="1"/>
</dbReference>
<dbReference type="STRING" id="282301.A0A267H810"/>
<accession>A0A267H810</accession>
<dbReference type="GO" id="GO:0003723">
    <property type="term" value="F:RNA binding"/>
    <property type="evidence" value="ECO:0007669"/>
    <property type="project" value="UniProtKB-UniRule"/>
</dbReference>
<dbReference type="FunFam" id="1.10.10.460:FF:000001">
    <property type="entry name" value="Ribonuclease"/>
    <property type="match status" value="1"/>
</dbReference>
<keyword evidence="6 9" id="KW-0255">Endonuclease</keyword>
<evidence type="ECO:0000256" key="11">
    <source>
        <dbReference type="SAM" id="MobiDB-lite"/>
    </source>
</evidence>
<dbReference type="InterPro" id="IPR012337">
    <property type="entry name" value="RNaseH-like_sf"/>
</dbReference>
<name>A0A267H810_9PLAT</name>
<evidence type="ECO:0000256" key="2">
    <source>
        <dbReference type="ARBA" id="ARBA00001946"/>
    </source>
</evidence>
<dbReference type="CDD" id="cd07181">
    <property type="entry name" value="RNase_HII_eukaryota_like"/>
    <property type="match status" value="1"/>
</dbReference>
<dbReference type="PANTHER" id="PTHR10954">
    <property type="entry name" value="RIBONUCLEASE H2 SUBUNIT A"/>
    <property type="match status" value="1"/>
</dbReference>
<feature type="binding site" evidence="9">
    <location>
        <position position="39"/>
    </location>
    <ligand>
        <name>a divalent metal cation</name>
        <dbReference type="ChEBI" id="CHEBI:60240"/>
    </ligand>
</feature>
<dbReference type="NCBIfam" id="TIGR00729">
    <property type="entry name" value="ribonuclease HII"/>
    <property type="match status" value="1"/>
</dbReference>
<evidence type="ECO:0000313" key="14">
    <source>
        <dbReference type="Proteomes" id="UP000215902"/>
    </source>
</evidence>
<keyword evidence="4 9" id="KW-0540">Nuclease</keyword>
<dbReference type="GO" id="GO:0006298">
    <property type="term" value="P:mismatch repair"/>
    <property type="evidence" value="ECO:0007669"/>
    <property type="project" value="TreeGrafter"/>
</dbReference>
<dbReference type="EC" id="3.1.26.4" evidence="10"/>
<dbReference type="InterPro" id="IPR023160">
    <property type="entry name" value="RNase_HII_hlx-loop-hlx_cap_dom"/>
</dbReference>
<dbReference type="PANTHER" id="PTHR10954:SF7">
    <property type="entry name" value="RIBONUCLEASE H2 SUBUNIT A"/>
    <property type="match status" value="1"/>
</dbReference>
<feature type="binding site" evidence="9">
    <location>
        <position position="38"/>
    </location>
    <ligand>
        <name>a divalent metal cation</name>
        <dbReference type="ChEBI" id="CHEBI:60240"/>
    </ligand>
</feature>
<evidence type="ECO:0000256" key="6">
    <source>
        <dbReference type="ARBA" id="ARBA00022759"/>
    </source>
</evidence>
<comment type="similarity">
    <text evidence="3">Belongs to the RNase HII family. Eukaryotic subfamily.</text>
</comment>
<proteinExistence type="inferred from homology"/>
<comment type="caution">
    <text evidence="13">The sequence shown here is derived from an EMBL/GenBank/DDBJ whole genome shotgun (WGS) entry which is preliminary data.</text>
</comment>
<dbReference type="InterPro" id="IPR004649">
    <property type="entry name" value="RNase_H2_suA"/>
</dbReference>
<evidence type="ECO:0000256" key="10">
    <source>
        <dbReference type="RuleBase" id="RU003515"/>
    </source>
</evidence>
<feature type="region of interest" description="Disordered" evidence="11">
    <location>
        <begin position="264"/>
        <end position="289"/>
    </location>
</feature>
<keyword evidence="7 9" id="KW-0378">Hydrolase</keyword>
<dbReference type="GO" id="GO:0043137">
    <property type="term" value="P:DNA replication, removal of RNA primer"/>
    <property type="evidence" value="ECO:0007669"/>
    <property type="project" value="TreeGrafter"/>
</dbReference>
<dbReference type="AlphaFoldDB" id="A0A267H810"/>
<evidence type="ECO:0000256" key="7">
    <source>
        <dbReference type="ARBA" id="ARBA00022801"/>
    </source>
</evidence>
<dbReference type="GO" id="GO:0032299">
    <property type="term" value="C:ribonuclease H2 complex"/>
    <property type="evidence" value="ECO:0007669"/>
    <property type="project" value="TreeGrafter"/>
</dbReference>
<evidence type="ECO:0000313" key="13">
    <source>
        <dbReference type="EMBL" id="PAA94431.1"/>
    </source>
</evidence>
<dbReference type="GO" id="GO:0004523">
    <property type="term" value="F:RNA-DNA hybrid ribonuclease activity"/>
    <property type="evidence" value="ECO:0007669"/>
    <property type="project" value="UniProtKB-UniRule"/>
</dbReference>
<comment type="function">
    <text evidence="8">Catalytic subunit of RNase HII, an endonuclease that specifically degrades the RNA of RNA:DNA hybrids. Participates in DNA replication, possibly by mediating the removal of lagging-strand Okazaki fragment RNA primers during DNA replication. Mediates the excision of single ribonucleotides from DNA:RNA duplexes.</text>
</comment>
<dbReference type="GO" id="GO:0046872">
    <property type="term" value="F:metal ion binding"/>
    <property type="evidence" value="ECO:0007669"/>
    <property type="project" value="UniProtKB-KW"/>
</dbReference>
<dbReference type="InterPro" id="IPR036397">
    <property type="entry name" value="RNaseH_sf"/>
</dbReference>
<feature type="non-terminal residue" evidence="13">
    <location>
        <position position="1"/>
    </location>
</feature>
<dbReference type="Proteomes" id="UP000215902">
    <property type="component" value="Unassembled WGS sequence"/>
</dbReference>
<evidence type="ECO:0000256" key="1">
    <source>
        <dbReference type="ARBA" id="ARBA00000077"/>
    </source>
</evidence>
<protein>
    <recommendedName>
        <fullName evidence="10">Ribonuclease</fullName>
        <ecNumber evidence="10">3.1.26.4</ecNumber>
    </recommendedName>
</protein>
<dbReference type="InterPro" id="IPR001352">
    <property type="entry name" value="RNase_HII/HIII"/>
</dbReference>
<dbReference type="InterPro" id="IPR024567">
    <property type="entry name" value="RNase_HII/HIII_dom"/>
</dbReference>
<reference evidence="13 14" key="1">
    <citation type="submission" date="2017-06" db="EMBL/GenBank/DDBJ databases">
        <title>A platform for efficient transgenesis in Macrostomum lignano, a flatworm model organism for stem cell research.</title>
        <authorList>
            <person name="Berezikov E."/>
        </authorList>
    </citation>
    <scope>NUCLEOTIDE SEQUENCE [LARGE SCALE GENOMIC DNA]</scope>
    <source>
        <strain evidence="13">DV1</strain>
        <tissue evidence="13">Whole organism</tissue>
    </source>
</reference>
<comment type="catalytic activity">
    <reaction evidence="1 9 10">
        <text>Endonucleolytic cleavage to 5'-phosphomonoester.</text>
        <dbReference type="EC" id="3.1.26.4"/>
    </reaction>
</comment>
<evidence type="ECO:0000256" key="5">
    <source>
        <dbReference type="ARBA" id="ARBA00022723"/>
    </source>
</evidence>
<evidence type="ECO:0000256" key="4">
    <source>
        <dbReference type="ARBA" id="ARBA00022722"/>
    </source>
</evidence>
<dbReference type="Gene3D" id="1.10.10.460">
    <property type="entry name" value="Ribonuclease hii. Domain 2"/>
    <property type="match status" value="1"/>
</dbReference>
<keyword evidence="5 9" id="KW-0479">Metal-binding</keyword>
<feature type="binding site" evidence="9">
    <location>
        <position position="149"/>
    </location>
    <ligand>
        <name>a divalent metal cation</name>
        <dbReference type="ChEBI" id="CHEBI:60240"/>
    </ligand>
</feature>
<dbReference type="OrthoDB" id="7462577at2759"/>
<evidence type="ECO:0000256" key="9">
    <source>
        <dbReference type="PROSITE-ProRule" id="PRU01319"/>
    </source>
</evidence>
<dbReference type="PROSITE" id="PS51975">
    <property type="entry name" value="RNASE_H_2"/>
    <property type="match status" value="1"/>
</dbReference>
<evidence type="ECO:0000259" key="12">
    <source>
        <dbReference type="PROSITE" id="PS51975"/>
    </source>
</evidence>
<gene>
    <name evidence="13" type="ORF">BOX15_Mlig029433g1</name>
</gene>
<evidence type="ECO:0000256" key="3">
    <source>
        <dbReference type="ARBA" id="ARBA00007058"/>
    </source>
</evidence>
<keyword evidence="14" id="KW-1185">Reference proteome</keyword>
<comment type="cofactor">
    <cofactor evidence="9">
        <name>Mn(2+)</name>
        <dbReference type="ChEBI" id="CHEBI:29035"/>
    </cofactor>
    <cofactor evidence="9">
        <name>Mg(2+)</name>
        <dbReference type="ChEBI" id="CHEBI:18420"/>
    </cofactor>
    <text evidence="9">Manganese or magnesium. Binds 1 divalent metal ion per monomer in the absence of substrate. May bind a second metal ion after substrate binding.</text>
</comment>
<evidence type="ECO:0000256" key="8">
    <source>
        <dbReference type="ARBA" id="ARBA00024981"/>
    </source>
</evidence>
<comment type="cofactor">
    <cofactor evidence="2">
        <name>Mg(2+)</name>
        <dbReference type="ChEBI" id="CHEBI:18420"/>
    </cofactor>
</comment>
<dbReference type="Pfam" id="PF01351">
    <property type="entry name" value="RNase_HII"/>
    <property type="match status" value="1"/>
</dbReference>
<dbReference type="SUPFAM" id="SSF53098">
    <property type="entry name" value="Ribonuclease H-like"/>
    <property type="match status" value="1"/>
</dbReference>
<organism evidence="13 14">
    <name type="scientific">Macrostomum lignano</name>
    <dbReference type="NCBI Taxonomy" id="282301"/>
    <lineage>
        <taxon>Eukaryota</taxon>
        <taxon>Metazoa</taxon>
        <taxon>Spiralia</taxon>
        <taxon>Lophotrochozoa</taxon>
        <taxon>Platyhelminthes</taxon>
        <taxon>Rhabditophora</taxon>
        <taxon>Macrostomorpha</taxon>
        <taxon>Macrostomida</taxon>
        <taxon>Macrostomidae</taxon>
        <taxon>Macrostomum</taxon>
    </lineage>
</organism>
<sequence length="337" mass="37422">DQYLASLEQFWSNTDQNLLIDFALPNCLLTEPCVLGIDEAGRGPVLGPMVYACAIGPLESGEPGLKTVGFADSKTLTEEQRESLFEAVNTPPLCDQFGYFVSALSPHYLTSNMLDLPKTNLNTMSMDAAVGLVQRAIDRGVRLQQIKVDTVGKPEAYRQKLLQIFPHLDVIVESKADLNHPIVSAASVCAKVTRDRLLRGWRYREKLIPAPPHDQCGSGYPAEPATKAYLRSVIDPVFGFPQLVRMSWSTAAVLMEKHCVPLRWPDDDEDETGKGSGGSSRKRRSLAPAEAAASVQMMKHFAQRGTPTEQQQRSRLRRQLLNCEFFAKHQLARVTEL</sequence>
<feature type="domain" description="RNase H type-2" evidence="12">
    <location>
        <begin position="32"/>
        <end position="260"/>
    </location>
</feature>
<dbReference type="FunFam" id="3.30.420.10:FF:000016">
    <property type="entry name" value="Ribonuclease"/>
    <property type="match status" value="1"/>
</dbReference>
<dbReference type="EMBL" id="NIVC01000010">
    <property type="protein sequence ID" value="PAA94431.1"/>
    <property type="molecule type" value="Genomic_DNA"/>
</dbReference>